<dbReference type="PANTHER" id="PTHR46184:SF5">
    <property type="entry name" value="UNCONVENTIONAL MYOSIN-IXA-LIKE"/>
    <property type="match status" value="1"/>
</dbReference>
<dbReference type="GO" id="GO:0005737">
    <property type="term" value="C:cytoplasm"/>
    <property type="evidence" value="ECO:0007669"/>
    <property type="project" value="UniProtKB-SubCell"/>
</dbReference>
<dbReference type="PANTHER" id="PTHR46184">
    <property type="entry name" value="UNCONVENTIONAL MYOSIN-IXB-LIKE PROTEIN"/>
    <property type="match status" value="1"/>
</dbReference>
<feature type="domain" description="Rho-GAP" evidence="3">
    <location>
        <begin position="47"/>
        <end position="216"/>
    </location>
</feature>
<comment type="subcellular location">
    <subcellularLocation>
        <location evidence="1">Cytoplasm</location>
    </subcellularLocation>
</comment>
<evidence type="ECO:0000259" key="3">
    <source>
        <dbReference type="PROSITE" id="PS50238"/>
    </source>
</evidence>
<dbReference type="SMART" id="SM00324">
    <property type="entry name" value="RhoGAP"/>
    <property type="match status" value="1"/>
</dbReference>
<reference evidence="5" key="1">
    <citation type="submission" date="2022-11" db="UniProtKB">
        <authorList>
            <consortium name="WormBaseParasite"/>
        </authorList>
    </citation>
    <scope>IDENTIFICATION</scope>
</reference>
<name>A0A915BD74_PARUN</name>
<evidence type="ECO:0000313" key="5">
    <source>
        <dbReference type="WBParaSite" id="PgR035X_g030_t08"/>
    </source>
</evidence>
<evidence type="ECO:0000313" key="4">
    <source>
        <dbReference type="Proteomes" id="UP000887569"/>
    </source>
</evidence>
<dbReference type="GO" id="GO:0005884">
    <property type="term" value="C:actin filament"/>
    <property type="evidence" value="ECO:0007669"/>
    <property type="project" value="TreeGrafter"/>
</dbReference>
<accession>A0A915BD74</accession>
<dbReference type="GO" id="GO:0000146">
    <property type="term" value="F:microfilament motor activity"/>
    <property type="evidence" value="ECO:0007669"/>
    <property type="project" value="InterPro"/>
</dbReference>
<dbReference type="PROSITE" id="PS50238">
    <property type="entry name" value="RHOGAP"/>
    <property type="match status" value="1"/>
</dbReference>
<evidence type="ECO:0000256" key="1">
    <source>
        <dbReference type="ARBA" id="ARBA00004496"/>
    </source>
</evidence>
<dbReference type="Pfam" id="PF00620">
    <property type="entry name" value="RhoGAP"/>
    <property type="match status" value="1"/>
</dbReference>
<dbReference type="Gene3D" id="1.10.555.10">
    <property type="entry name" value="Rho GTPase activation protein"/>
    <property type="match status" value="1"/>
</dbReference>
<sequence>MWHAEKIFICTSCRISCHKKCYSKITHCCTLSVQKAANATGGRFFGAELNSLVDDEQAVPVVIDKLFVAIELRALFVEGIYRKSAAIAQVRNARRTIETAPKFDELCFDNVPVHVISTLVKSFFRELPEPLITSDLYENFVNASEVEEAFERIRCLSVMVELLPKCNRSVLDRLMYHLARVAHQVSLSYIVRQFKKASCSRLDELEGTACQRTSRF</sequence>
<dbReference type="SUPFAM" id="SSF48350">
    <property type="entry name" value="GTPase activation domain, GAP"/>
    <property type="match status" value="1"/>
</dbReference>
<dbReference type="WBParaSite" id="PgR035X_g030_t08">
    <property type="protein sequence ID" value="PgR035X_g030_t08"/>
    <property type="gene ID" value="PgR035X_g030"/>
</dbReference>
<evidence type="ECO:0000256" key="2">
    <source>
        <dbReference type="ARBA" id="ARBA00022490"/>
    </source>
</evidence>
<dbReference type="GO" id="GO:0005096">
    <property type="term" value="F:GTPase activator activity"/>
    <property type="evidence" value="ECO:0007669"/>
    <property type="project" value="InterPro"/>
</dbReference>
<organism evidence="4 5">
    <name type="scientific">Parascaris univalens</name>
    <name type="common">Nematode worm</name>
    <dbReference type="NCBI Taxonomy" id="6257"/>
    <lineage>
        <taxon>Eukaryota</taxon>
        <taxon>Metazoa</taxon>
        <taxon>Ecdysozoa</taxon>
        <taxon>Nematoda</taxon>
        <taxon>Chromadorea</taxon>
        <taxon>Rhabditida</taxon>
        <taxon>Spirurina</taxon>
        <taxon>Ascaridomorpha</taxon>
        <taxon>Ascaridoidea</taxon>
        <taxon>Ascarididae</taxon>
        <taxon>Parascaris</taxon>
    </lineage>
</organism>
<dbReference type="InterPro" id="IPR046987">
    <property type="entry name" value="Myo9"/>
</dbReference>
<dbReference type="InterPro" id="IPR000198">
    <property type="entry name" value="RhoGAP_dom"/>
</dbReference>
<dbReference type="Proteomes" id="UP000887569">
    <property type="component" value="Unplaced"/>
</dbReference>
<dbReference type="GO" id="GO:0051015">
    <property type="term" value="F:actin filament binding"/>
    <property type="evidence" value="ECO:0007669"/>
    <property type="project" value="TreeGrafter"/>
</dbReference>
<dbReference type="AlphaFoldDB" id="A0A915BD74"/>
<dbReference type="GO" id="GO:0035556">
    <property type="term" value="P:intracellular signal transduction"/>
    <property type="evidence" value="ECO:0007669"/>
    <property type="project" value="InterPro"/>
</dbReference>
<protein>
    <submittedName>
        <fullName evidence="5">Myosin motor domain-containing protein</fullName>
    </submittedName>
</protein>
<proteinExistence type="predicted"/>
<keyword evidence="2" id="KW-0963">Cytoplasm</keyword>
<dbReference type="InterPro" id="IPR008936">
    <property type="entry name" value="Rho_GTPase_activation_prot"/>
</dbReference>
<keyword evidence="4" id="KW-1185">Reference proteome</keyword>